<sequence length="165" mass="17564">MAGRTVSKYFNFVVDDTNGTIRDIAVYTISIVGIVYEEQDLTALADKVTGAMSNMPDAPIEITGPFSNLGAQNASGSGNAAAYTGSHTVLEPIHKKVQALTLDCQFGIQRVWTTNDPQFGISMITGSKGYLCVNYNVDPAAMVYSAKFVLFPGSPKPAWGTAAET</sequence>
<evidence type="ECO:0000313" key="1">
    <source>
        <dbReference type="EMBL" id="KKL14215.1"/>
    </source>
</evidence>
<accession>A0A0F9AXS3</accession>
<dbReference type="EMBL" id="LAZR01040549">
    <property type="protein sequence ID" value="KKL14215.1"/>
    <property type="molecule type" value="Genomic_DNA"/>
</dbReference>
<comment type="caution">
    <text evidence="1">The sequence shown here is derived from an EMBL/GenBank/DDBJ whole genome shotgun (WGS) entry which is preliminary data.</text>
</comment>
<gene>
    <name evidence="1" type="ORF">LCGC14_2517960</name>
</gene>
<reference evidence="1" key="1">
    <citation type="journal article" date="2015" name="Nature">
        <title>Complex archaea that bridge the gap between prokaryotes and eukaryotes.</title>
        <authorList>
            <person name="Spang A."/>
            <person name="Saw J.H."/>
            <person name="Jorgensen S.L."/>
            <person name="Zaremba-Niedzwiedzka K."/>
            <person name="Martijn J."/>
            <person name="Lind A.E."/>
            <person name="van Eijk R."/>
            <person name="Schleper C."/>
            <person name="Guy L."/>
            <person name="Ettema T.J."/>
        </authorList>
    </citation>
    <scope>NUCLEOTIDE SEQUENCE</scope>
</reference>
<dbReference type="AlphaFoldDB" id="A0A0F9AXS3"/>
<name>A0A0F9AXS3_9ZZZZ</name>
<protein>
    <submittedName>
        <fullName evidence="1">Uncharacterized protein</fullName>
    </submittedName>
</protein>
<proteinExistence type="predicted"/>
<organism evidence="1">
    <name type="scientific">marine sediment metagenome</name>
    <dbReference type="NCBI Taxonomy" id="412755"/>
    <lineage>
        <taxon>unclassified sequences</taxon>
        <taxon>metagenomes</taxon>
        <taxon>ecological metagenomes</taxon>
    </lineage>
</organism>